<protein>
    <submittedName>
        <fullName evidence="1">YwpF family protein</fullName>
    </submittedName>
</protein>
<dbReference type="Pfam" id="PF14183">
    <property type="entry name" value="YwpF"/>
    <property type="match status" value="1"/>
</dbReference>
<evidence type="ECO:0000313" key="2">
    <source>
        <dbReference type="Proteomes" id="UP001597178"/>
    </source>
</evidence>
<evidence type="ECO:0000313" key="1">
    <source>
        <dbReference type="EMBL" id="MFD1361527.1"/>
    </source>
</evidence>
<proteinExistence type="predicted"/>
<dbReference type="InterPro" id="IPR025573">
    <property type="entry name" value="YwpF"/>
</dbReference>
<organism evidence="1 2">
    <name type="scientific">Lentibacillus salinarum</name>
    <dbReference type="NCBI Taxonomy" id="446820"/>
    <lineage>
        <taxon>Bacteria</taxon>
        <taxon>Bacillati</taxon>
        <taxon>Bacillota</taxon>
        <taxon>Bacilli</taxon>
        <taxon>Bacillales</taxon>
        <taxon>Bacillaceae</taxon>
        <taxon>Lentibacillus</taxon>
    </lineage>
</organism>
<accession>A0ABW3ZTW9</accession>
<comment type="caution">
    <text evidence="1">The sequence shown here is derived from an EMBL/GenBank/DDBJ whole genome shotgun (WGS) entry which is preliminary data.</text>
</comment>
<dbReference type="RefSeq" id="WP_382399182.1">
    <property type="nucleotide sequence ID" value="NZ_JBHTNH010000015.1"/>
</dbReference>
<name>A0ABW3ZTW9_9BACI</name>
<keyword evidence="2" id="KW-1185">Reference proteome</keyword>
<reference evidence="2" key="1">
    <citation type="journal article" date="2019" name="Int. J. Syst. Evol. Microbiol.">
        <title>The Global Catalogue of Microorganisms (GCM) 10K type strain sequencing project: providing services to taxonomists for standard genome sequencing and annotation.</title>
        <authorList>
            <consortium name="The Broad Institute Genomics Platform"/>
            <consortium name="The Broad Institute Genome Sequencing Center for Infectious Disease"/>
            <person name="Wu L."/>
            <person name="Ma J."/>
        </authorList>
    </citation>
    <scope>NUCLEOTIDE SEQUENCE [LARGE SCALE GENOMIC DNA]</scope>
    <source>
        <strain evidence="2">CCUG 54822</strain>
    </source>
</reference>
<dbReference type="Proteomes" id="UP001597178">
    <property type="component" value="Unassembled WGS sequence"/>
</dbReference>
<gene>
    <name evidence="1" type="ORF">ACFQ4A_07645</name>
</gene>
<sequence length="140" mass="16408">MKTFKLASLKIINNEDNDVLQQSISLLDGLIINREDEENRWVVEAYVNQDYYDFFQNLYSHQEEVLIEVKITKQDNKPATFITSMIGLNKIGEQMNVLFIGTIVDQRKEIIEKQLKSLIEQGYQGEALLETFKEQIQEFN</sequence>
<dbReference type="EMBL" id="JBHTNH010000015">
    <property type="protein sequence ID" value="MFD1361527.1"/>
    <property type="molecule type" value="Genomic_DNA"/>
</dbReference>